<dbReference type="GO" id="GO:0003676">
    <property type="term" value="F:nucleic acid binding"/>
    <property type="evidence" value="ECO:0007669"/>
    <property type="project" value="InterPro"/>
</dbReference>
<dbReference type="EMBL" id="JANJYJ010000010">
    <property type="protein sequence ID" value="KAK3182689.1"/>
    <property type="molecule type" value="Genomic_DNA"/>
</dbReference>
<dbReference type="Proteomes" id="UP001281410">
    <property type="component" value="Unassembled WGS sequence"/>
</dbReference>
<proteinExistence type="predicted"/>
<organism evidence="2 3">
    <name type="scientific">Dipteronia sinensis</name>
    <dbReference type="NCBI Taxonomy" id="43782"/>
    <lineage>
        <taxon>Eukaryota</taxon>
        <taxon>Viridiplantae</taxon>
        <taxon>Streptophyta</taxon>
        <taxon>Embryophyta</taxon>
        <taxon>Tracheophyta</taxon>
        <taxon>Spermatophyta</taxon>
        <taxon>Magnoliopsida</taxon>
        <taxon>eudicotyledons</taxon>
        <taxon>Gunneridae</taxon>
        <taxon>Pentapetalae</taxon>
        <taxon>rosids</taxon>
        <taxon>malvids</taxon>
        <taxon>Sapindales</taxon>
        <taxon>Sapindaceae</taxon>
        <taxon>Hippocastanoideae</taxon>
        <taxon>Acereae</taxon>
        <taxon>Dipteronia</taxon>
    </lineage>
</organism>
<dbReference type="GO" id="GO:0004523">
    <property type="term" value="F:RNA-DNA hybrid ribonuclease activity"/>
    <property type="evidence" value="ECO:0007669"/>
    <property type="project" value="InterPro"/>
</dbReference>
<dbReference type="InterPro" id="IPR012337">
    <property type="entry name" value="RNaseH-like_sf"/>
</dbReference>
<name>A0AAE0DQQ9_9ROSI</name>
<protein>
    <recommendedName>
        <fullName evidence="1">RNase H type-1 domain-containing protein</fullName>
    </recommendedName>
</protein>
<feature type="domain" description="RNase H type-1" evidence="1">
    <location>
        <begin position="109"/>
        <end position="218"/>
    </location>
</feature>
<dbReference type="PANTHER" id="PTHR47074:SF48">
    <property type="entry name" value="POLYNUCLEOTIDYL TRANSFERASE, RIBONUCLEASE H-LIKE SUPERFAMILY PROTEIN"/>
    <property type="match status" value="1"/>
</dbReference>
<evidence type="ECO:0000259" key="1">
    <source>
        <dbReference type="Pfam" id="PF13456"/>
    </source>
</evidence>
<comment type="caution">
    <text evidence="2">The sequence shown here is derived from an EMBL/GenBank/DDBJ whole genome shotgun (WGS) entry which is preliminary data.</text>
</comment>
<dbReference type="Gene3D" id="3.30.420.10">
    <property type="entry name" value="Ribonuclease H-like superfamily/Ribonuclease H"/>
    <property type="match status" value="1"/>
</dbReference>
<dbReference type="AlphaFoldDB" id="A0AAE0DQQ9"/>
<evidence type="ECO:0000313" key="2">
    <source>
        <dbReference type="EMBL" id="KAK3182689.1"/>
    </source>
</evidence>
<accession>A0AAE0DQQ9</accession>
<keyword evidence="3" id="KW-1185">Reference proteome</keyword>
<dbReference type="PANTHER" id="PTHR47074">
    <property type="entry name" value="BNAC02G40300D PROTEIN"/>
    <property type="match status" value="1"/>
</dbReference>
<sequence length="288" mass="32646">MCPFMKNVRVSDEGYFIDFMITCRIQLQCQDMELLCMVLLRVWFRRNNLVFKSVNLYDTDIVPWAVACLDDFRSAYVKLVGGEGRSQKASILWQPLCIGFYKVNLDAADEIVGIGIIACNSQGQVMGCNAQKILSRYSPQVAEALAVLRGIQFTRDMGLWPCVFESDALSVVKLVNDNIVPCSDVGLILRDILLLSGSFPCFSLGFVPRNGNMAAHRLDKFGLVVQADCFWCLVRGGWIRKEGAWLFLISHEFKEREGWGFSRFWHSGPPSYSAERGLNERMEKLKQV</sequence>
<dbReference type="InterPro" id="IPR052929">
    <property type="entry name" value="RNase_H-like_EbsB-rel"/>
</dbReference>
<dbReference type="CDD" id="cd06222">
    <property type="entry name" value="RNase_H_like"/>
    <property type="match status" value="1"/>
</dbReference>
<dbReference type="InterPro" id="IPR044730">
    <property type="entry name" value="RNase_H-like_dom_plant"/>
</dbReference>
<evidence type="ECO:0000313" key="3">
    <source>
        <dbReference type="Proteomes" id="UP001281410"/>
    </source>
</evidence>
<dbReference type="Pfam" id="PF13456">
    <property type="entry name" value="RVT_3"/>
    <property type="match status" value="1"/>
</dbReference>
<dbReference type="SUPFAM" id="SSF53098">
    <property type="entry name" value="Ribonuclease H-like"/>
    <property type="match status" value="1"/>
</dbReference>
<dbReference type="InterPro" id="IPR002156">
    <property type="entry name" value="RNaseH_domain"/>
</dbReference>
<gene>
    <name evidence="2" type="ORF">Dsin_029975</name>
</gene>
<dbReference type="InterPro" id="IPR036397">
    <property type="entry name" value="RNaseH_sf"/>
</dbReference>
<reference evidence="2" key="1">
    <citation type="journal article" date="2023" name="Plant J.">
        <title>Genome sequences and population genomics provide insights into the demographic history, inbreeding, and mutation load of two 'living fossil' tree species of Dipteronia.</title>
        <authorList>
            <person name="Feng Y."/>
            <person name="Comes H.P."/>
            <person name="Chen J."/>
            <person name="Zhu S."/>
            <person name="Lu R."/>
            <person name="Zhang X."/>
            <person name="Li P."/>
            <person name="Qiu J."/>
            <person name="Olsen K.M."/>
            <person name="Qiu Y."/>
        </authorList>
    </citation>
    <scope>NUCLEOTIDE SEQUENCE</scope>
    <source>
        <strain evidence="2">NBL</strain>
    </source>
</reference>